<organism evidence="6 7">
    <name type="scientific">Acidaminococcus intestini (strain RyC-MR95)</name>
    <dbReference type="NCBI Taxonomy" id="568816"/>
    <lineage>
        <taxon>Bacteria</taxon>
        <taxon>Bacillati</taxon>
        <taxon>Bacillota</taxon>
        <taxon>Negativicutes</taxon>
        <taxon>Acidaminococcales</taxon>
        <taxon>Acidaminococcaceae</taxon>
        <taxon>Acidaminococcus</taxon>
    </lineage>
</organism>
<evidence type="ECO:0000313" key="7">
    <source>
        <dbReference type="Proteomes" id="UP000007093"/>
    </source>
</evidence>
<dbReference type="PANTHER" id="PTHR30204:SF96">
    <property type="entry name" value="CHROMOSOME-ANCHORING PROTEIN RACA"/>
    <property type="match status" value="1"/>
</dbReference>
<dbReference type="SUPFAM" id="SSF46955">
    <property type="entry name" value="Putative DNA-binding domain"/>
    <property type="match status" value="1"/>
</dbReference>
<evidence type="ECO:0000256" key="2">
    <source>
        <dbReference type="ARBA" id="ARBA00023125"/>
    </source>
</evidence>
<dbReference type="Proteomes" id="UP000007093">
    <property type="component" value="Chromosome"/>
</dbReference>
<evidence type="ECO:0000256" key="4">
    <source>
        <dbReference type="SAM" id="Coils"/>
    </source>
</evidence>
<dbReference type="InterPro" id="IPR013087">
    <property type="entry name" value="Znf_C2H2_type"/>
</dbReference>
<sequence>MSITELSKIKKKMELTPPFFEETMQKKQGPDTIITETEDMENLTGGISMKIGDFSRSVGVSVDTIRYYISLGLLIPNSQGAQLSFGIREQNDMEIILKMKHLYFSLHEIHEYLDIHRMNNMVEEESLTDVKRLLAGKLEELKKKRAELQFAENEIADLLGKIGKPDCEKLRTGAPLFSLSLLSCPHCGRSFTLTDAVLDHRYIYQGRLQCACGCEMQIQEGIIQTGNVYKGDYDRPDLQRRIYYDINENLATHLQKCSDYIVSRMKGRAIKGKVVLEGHINGYFFLYTNLKALDPDCLYILIDKYPEVLKMYKSNLEQLHLERNILYIADASTTPPLKKGSVDLLISFTGDNEHSLYFRSSYIADCEPYLSPSAHVLGAKLEYDSRALSLKRLRQSYPEGNGNGYCRGMTCNAYEKLGFRWQEQAIGEMEVIRKKFAYRNHVDGEKLQISCFHASRDPSFKK</sequence>
<dbReference type="InterPro" id="IPR000551">
    <property type="entry name" value="MerR-type_HTH_dom"/>
</dbReference>
<name>G4Q8D7_ACIIR</name>
<dbReference type="InterPro" id="IPR047057">
    <property type="entry name" value="MerR_fam"/>
</dbReference>
<dbReference type="KEGG" id="ain:Acin_2455"/>
<dbReference type="SUPFAM" id="SSF53335">
    <property type="entry name" value="S-adenosyl-L-methionine-dependent methyltransferases"/>
    <property type="match status" value="1"/>
</dbReference>
<dbReference type="InterPro" id="IPR029063">
    <property type="entry name" value="SAM-dependent_MTases_sf"/>
</dbReference>
<protein>
    <recommendedName>
        <fullName evidence="5">C2H2-type domain-containing protein</fullName>
    </recommendedName>
</protein>
<accession>G4Q8D7</accession>
<dbReference type="Pfam" id="PF09278">
    <property type="entry name" value="MerR-DNA-bind"/>
    <property type="match status" value="1"/>
</dbReference>
<evidence type="ECO:0000259" key="5">
    <source>
        <dbReference type="PROSITE" id="PS50157"/>
    </source>
</evidence>
<keyword evidence="4" id="KW-0175">Coiled coil</keyword>
<feature type="domain" description="C2H2-type" evidence="5">
    <location>
        <begin position="182"/>
        <end position="209"/>
    </location>
</feature>
<dbReference type="GO" id="GO:0003677">
    <property type="term" value="F:DNA binding"/>
    <property type="evidence" value="ECO:0007669"/>
    <property type="project" value="UniProtKB-KW"/>
</dbReference>
<dbReference type="PATRIC" id="fig|568816.4.peg.2384"/>
<dbReference type="SMART" id="SM00422">
    <property type="entry name" value="HTH_MERR"/>
    <property type="match status" value="1"/>
</dbReference>
<dbReference type="InParanoid" id="G4Q8D7"/>
<dbReference type="PANTHER" id="PTHR30204">
    <property type="entry name" value="REDOX-CYCLING DRUG-SENSING TRANSCRIPTIONAL ACTIVATOR SOXR"/>
    <property type="match status" value="1"/>
</dbReference>
<evidence type="ECO:0000256" key="3">
    <source>
        <dbReference type="ARBA" id="ARBA00023163"/>
    </source>
</evidence>
<dbReference type="HOGENOM" id="CLU_055596_0_0_9"/>
<evidence type="ECO:0000313" key="6">
    <source>
        <dbReference type="EMBL" id="AEQ23647.1"/>
    </source>
</evidence>
<keyword evidence="3" id="KW-0804">Transcription</keyword>
<dbReference type="PROSITE" id="PS50157">
    <property type="entry name" value="ZINC_FINGER_C2H2_2"/>
    <property type="match status" value="1"/>
</dbReference>
<evidence type="ECO:0000256" key="1">
    <source>
        <dbReference type="ARBA" id="ARBA00023015"/>
    </source>
</evidence>
<dbReference type="EMBL" id="CP003058">
    <property type="protein sequence ID" value="AEQ23647.1"/>
    <property type="molecule type" value="Genomic_DNA"/>
</dbReference>
<gene>
    <name evidence="6" type="ordered locus">Acin_2455</name>
</gene>
<dbReference type="Gene3D" id="1.10.1660.10">
    <property type="match status" value="1"/>
</dbReference>
<dbReference type="InterPro" id="IPR009061">
    <property type="entry name" value="DNA-bd_dom_put_sf"/>
</dbReference>
<dbReference type="GO" id="GO:0003700">
    <property type="term" value="F:DNA-binding transcription factor activity"/>
    <property type="evidence" value="ECO:0007669"/>
    <property type="project" value="InterPro"/>
</dbReference>
<keyword evidence="2" id="KW-0238">DNA-binding</keyword>
<dbReference type="InterPro" id="IPR015358">
    <property type="entry name" value="Tscrpt_reg_MerR_DNA-bd"/>
</dbReference>
<keyword evidence="7" id="KW-1185">Reference proteome</keyword>
<dbReference type="eggNOG" id="COG0789">
    <property type="taxonomic scope" value="Bacteria"/>
</dbReference>
<feature type="coiled-coil region" evidence="4">
    <location>
        <begin position="134"/>
        <end position="161"/>
    </location>
</feature>
<reference evidence="6 7" key="1">
    <citation type="journal article" date="2011" name="J. Bacteriol.">
        <title>Complete genome sequence of Acidaminococcus intestini RYC-MR95, a Gram-negative bacterium from the phylum Firmicutes.</title>
        <authorList>
            <person name="D'Auria G."/>
            <person name="Galan J.C."/>
            <person name="Rodriguez-Alcayna M."/>
            <person name="Moya A."/>
            <person name="Baquero F."/>
            <person name="Latorre A."/>
        </authorList>
    </citation>
    <scope>NUCLEOTIDE SEQUENCE [LARGE SCALE GENOMIC DNA]</scope>
    <source>
        <strain evidence="6 7">RyC-MR95</strain>
    </source>
</reference>
<dbReference type="STRING" id="568816.Acin_2455"/>
<keyword evidence="1" id="KW-0805">Transcription regulation</keyword>
<proteinExistence type="predicted"/>
<dbReference type="AlphaFoldDB" id="G4Q8D7"/>